<reference evidence="1 2" key="1">
    <citation type="submission" date="2018-04" db="EMBL/GenBank/DDBJ databases">
        <title>Serotype diversity and antimicrobial resistance among Salmonella enterica isolated from patients at an equine referral hospital.</title>
        <authorList>
            <person name="Leon I.M."/>
            <person name="Lawhon S.D."/>
            <person name="Norman K.N."/>
            <person name="Threadgill D.S."/>
            <person name="Ohta N."/>
            <person name="Vinasco J."/>
            <person name="Scott H.M."/>
        </authorList>
    </citation>
    <scope>NUCLEOTIDE SEQUENCE [LARGE SCALE GENOMIC DNA]</scope>
    <source>
        <strain evidence="1 2">235</strain>
    </source>
</reference>
<gene>
    <name evidence="1" type="ORF">C4860_13935</name>
</gene>
<accession>A0A2T8T5T4</accession>
<name>A0A2T8T5T4_SALER</name>
<dbReference type="InterPro" id="IPR009759">
    <property type="entry name" value="Phage_ES18_Gp24"/>
</dbReference>
<dbReference type="Proteomes" id="UP000245912">
    <property type="component" value="Unassembled WGS sequence"/>
</dbReference>
<evidence type="ECO:0000313" key="1">
    <source>
        <dbReference type="EMBL" id="PVI97032.1"/>
    </source>
</evidence>
<sequence length="86" mass="9562">MNLDLRSEEHKMNKYILKVKSLYLVNETVSVGLGVYSSQMPSLLLFSMEIDMERKGDASLSAYEMEAIEKAASLICDIADKLEAAA</sequence>
<comment type="caution">
    <text evidence="1">The sequence shown here is derived from an EMBL/GenBank/DDBJ whole genome shotgun (WGS) entry which is preliminary data.</text>
</comment>
<evidence type="ECO:0000313" key="2">
    <source>
        <dbReference type="Proteomes" id="UP000245912"/>
    </source>
</evidence>
<organism evidence="1 2">
    <name type="scientific">Salmonella enterica</name>
    <name type="common">Salmonella choleraesuis</name>
    <dbReference type="NCBI Taxonomy" id="28901"/>
    <lineage>
        <taxon>Bacteria</taxon>
        <taxon>Pseudomonadati</taxon>
        <taxon>Pseudomonadota</taxon>
        <taxon>Gammaproteobacteria</taxon>
        <taxon>Enterobacterales</taxon>
        <taxon>Enterobacteriaceae</taxon>
        <taxon>Salmonella</taxon>
    </lineage>
</organism>
<proteinExistence type="predicted"/>
<dbReference type="AlphaFoldDB" id="A0A2T8T5T4"/>
<protein>
    <submittedName>
        <fullName evidence="1">DUF1327 domain-containing protein</fullName>
    </submittedName>
</protein>
<dbReference type="EMBL" id="QDLQ01000008">
    <property type="protein sequence ID" value="PVI97032.1"/>
    <property type="molecule type" value="Genomic_DNA"/>
</dbReference>
<dbReference type="Pfam" id="PF07041">
    <property type="entry name" value="DUF1327"/>
    <property type="match status" value="1"/>
</dbReference>